<proteinExistence type="predicted"/>
<evidence type="ECO:0000259" key="1">
    <source>
        <dbReference type="Pfam" id="PF08909"/>
    </source>
</evidence>
<feature type="domain" description="DUF1854" evidence="1">
    <location>
        <begin position="37"/>
        <end position="163"/>
    </location>
</feature>
<evidence type="ECO:0000313" key="3">
    <source>
        <dbReference type="Proteomes" id="UP000737402"/>
    </source>
</evidence>
<dbReference type="Proteomes" id="UP000737402">
    <property type="component" value="Unassembled WGS sequence"/>
</dbReference>
<protein>
    <recommendedName>
        <fullName evidence="1">DUF1854 domain-containing protein</fullName>
    </recommendedName>
</protein>
<dbReference type="Pfam" id="PF08909">
    <property type="entry name" value="DUF1854"/>
    <property type="match status" value="1"/>
</dbReference>
<comment type="caution">
    <text evidence="2">The sequence shown here is derived from an EMBL/GenBank/DDBJ whole genome shotgun (WGS) entry which is preliminary data.</text>
</comment>
<dbReference type="EMBL" id="JAFBED010000001">
    <property type="protein sequence ID" value="MBM7618224.1"/>
    <property type="molecule type" value="Genomic_DNA"/>
</dbReference>
<sequence length="165" mass="19356">MSDLFEITYIDPADTSFTRSAGGMLRMETDRELFPEITVRRTYPMTKPYEYLSVWTKDDKEIGIIRSIEEFDEESREELVTELKLRYIIPAVTRIDSIKEEPGLWTFQVKTDRGDLKLLMRNIHEHIQMIGVNRLIITDMEGKRCEIKDIESLDAASRKHLSKVI</sequence>
<organism evidence="2 3">
    <name type="scientific">Sutcliffiella tianshenii</name>
    <dbReference type="NCBI Taxonomy" id="1463404"/>
    <lineage>
        <taxon>Bacteria</taxon>
        <taxon>Bacillati</taxon>
        <taxon>Bacillota</taxon>
        <taxon>Bacilli</taxon>
        <taxon>Bacillales</taxon>
        <taxon>Bacillaceae</taxon>
        <taxon>Sutcliffiella</taxon>
    </lineage>
</organism>
<reference evidence="2 3" key="1">
    <citation type="submission" date="2021-01" db="EMBL/GenBank/DDBJ databases">
        <title>Genomic Encyclopedia of Type Strains, Phase IV (KMG-IV): sequencing the most valuable type-strain genomes for metagenomic binning, comparative biology and taxonomic classification.</title>
        <authorList>
            <person name="Goeker M."/>
        </authorList>
    </citation>
    <scope>NUCLEOTIDE SEQUENCE [LARGE SCALE GENOMIC DNA]</scope>
    <source>
        <strain evidence="2 3">DSM 25879</strain>
    </source>
</reference>
<dbReference type="RefSeq" id="WP_204412390.1">
    <property type="nucleotide sequence ID" value="NZ_JAFBED010000001.1"/>
</dbReference>
<gene>
    <name evidence="2" type="ORF">JOC95_000066</name>
</gene>
<dbReference type="InterPro" id="IPR015005">
    <property type="entry name" value="DUF1854"/>
</dbReference>
<name>A0ABS2NU99_9BACI</name>
<accession>A0ABS2NU99</accession>
<keyword evidence="3" id="KW-1185">Reference proteome</keyword>
<evidence type="ECO:0000313" key="2">
    <source>
        <dbReference type="EMBL" id="MBM7618224.1"/>
    </source>
</evidence>